<accession>A0ABD1PV57</accession>
<keyword evidence="3" id="KW-1185">Reference proteome</keyword>
<evidence type="ECO:0000313" key="3">
    <source>
        <dbReference type="Proteomes" id="UP001604277"/>
    </source>
</evidence>
<keyword evidence="1" id="KW-0175">Coiled coil</keyword>
<dbReference type="Proteomes" id="UP001604277">
    <property type="component" value="Unassembled WGS sequence"/>
</dbReference>
<reference evidence="3" key="1">
    <citation type="submission" date="2024-07" db="EMBL/GenBank/DDBJ databases">
        <title>Two chromosome-level genome assemblies of Korean endemic species Abeliophyllum distichum and Forsythia ovata (Oleaceae).</title>
        <authorList>
            <person name="Jang H."/>
        </authorList>
    </citation>
    <scope>NUCLEOTIDE SEQUENCE [LARGE SCALE GENOMIC DNA]</scope>
</reference>
<feature type="coiled-coil region" evidence="1">
    <location>
        <begin position="22"/>
        <end position="49"/>
    </location>
</feature>
<dbReference type="EMBL" id="JBFOLJ010000017">
    <property type="protein sequence ID" value="KAL2467803.1"/>
    <property type="molecule type" value="Genomic_DNA"/>
</dbReference>
<gene>
    <name evidence="2" type="ORF">Fot_51328</name>
</gene>
<evidence type="ECO:0000256" key="1">
    <source>
        <dbReference type="SAM" id="Coils"/>
    </source>
</evidence>
<evidence type="ECO:0000313" key="2">
    <source>
        <dbReference type="EMBL" id="KAL2467803.1"/>
    </source>
</evidence>
<name>A0ABD1PV57_9LAMI</name>
<comment type="caution">
    <text evidence="2">The sequence shown here is derived from an EMBL/GenBank/DDBJ whole genome shotgun (WGS) entry which is preliminary data.</text>
</comment>
<sequence>MKCLSCKEEYGARDSGTCRECYEEAGETEEELKREIEDLKAKVNFLRLLSTGPGGPISISRSSTLAFSDVVLIVSGPTDSADPQSSFPSVPAHRAVLHYLNARVGEVFPKGLWKQGSLDCAPPANYSFR</sequence>
<protein>
    <submittedName>
        <fullName evidence="2">BTB/POZ domain-containing protein</fullName>
    </submittedName>
</protein>
<organism evidence="2 3">
    <name type="scientific">Forsythia ovata</name>
    <dbReference type="NCBI Taxonomy" id="205694"/>
    <lineage>
        <taxon>Eukaryota</taxon>
        <taxon>Viridiplantae</taxon>
        <taxon>Streptophyta</taxon>
        <taxon>Embryophyta</taxon>
        <taxon>Tracheophyta</taxon>
        <taxon>Spermatophyta</taxon>
        <taxon>Magnoliopsida</taxon>
        <taxon>eudicotyledons</taxon>
        <taxon>Gunneridae</taxon>
        <taxon>Pentapetalae</taxon>
        <taxon>asterids</taxon>
        <taxon>lamiids</taxon>
        <taxon>Lamiales</taxon>
        <taxon>Oleaceae</taxon>
        <taxon>Forsythieae</taxon>
        <taxon>Forsythia</taxon>
    </lineage>
</organism>
<dbReference type="AlphaFoldDB" id="A0ABD1PV57"/>
<proteinExistence type="predicted"/>